<dbReference type="AlphaFoldDB" id="A0A367ZR35"/>
<dbReference type="InterPro" id="IPR002931">
    <property type="entry name" value="Transglutaminase-like"/>
</dbReference>
<feature type="transmembrane region" description="Helical" evidence="1">
    <location>
        <begin position="105"/>
        <end position="122"/>
    </location>
</feature>
<gene>
    <name evidence="3" type="ORF">OZSIB_2927</name>
</gene>
<feature type="transmembrane region" description="Helical" evidence="1">
    <location>
        <begin position="74"/>
        <end position="93"/>
    </location>
</feature>
<evidence type="ECO:0000313" key="3">
    <source>
        <dbReference type="EMBL" id="RCK80614.1"/>
    </source>
</evidence>
<keyword evidence="1" id="KW-0472">Membrane</keyword>
<evidence type="ECO:0000256" key="1">
    <source>
        <dbReference type="SAM" id="Phobius"/>
    </source>
</evidence>
<accession>A0A367ZR35</accession>
<evidence type="ECO:0000259" key="2">
    <source>
        <dbReference type="SMART" id="SM00460"/>
    </source>
</evidence>
<reference evidence="3 4" key="1">
    <citation type="submission" date="2018-05" db="EMBL/GenBank/DDBJ databases">
        <title>A metagenomic window into the 2 km-deep terrestrial subsurface aquifer revealed taxonomically and functionally diverse microbial community comprising novel uncultured bacterial lineages.</title>
        <authorList>
            <person name="Kadnikov V.V."/>
            <person name="Mardanov A.V."/>
            <person name="Beletsky A.V."/>
            <person name="Banks D."/>
            <person name="Pimenov N.V."/>
            <person name="Frank Y.A."/>
            <person name="Karnachuk O.V."/>
            <person name="Ravin N.V."/>
        </authorList>
    </citation>
    <scope>NUCLEOTIDE SEQUENCE [LARGE SCALE GENOMIC DNA]</scope>
    <source>
        <strain evidence="3">BY5</strain>
    </source>
</reference>
<dbReference type="Pfam" id="PF01841">
    <property type="entry name" value="Transglut_core"/>
    <property type="match status" value="1"/>
</dbReference>
<evidence type="ECO:0000313" key="4">
    <source>
        <dbReference type="Proteomes" id="UP000252355"/>
    </source>
</evidence>
<keyword evidence="1" id="KW-0812">Transmembrane</keyword>
<keyword evidence="1" id="KW-1133">Transmembrane helix</keyword>
<organism evidence="3 4">
    <name type="scientific">Candidatus Ozemobacter sibiricus</name>
    <dbReference type="NCBI Taxonomy" id="2268124"/>
    <lineage>
        <taxon>Bacteria</taxon>
        <taxon>Candidatus Ozemobacteria</taxon>
        <taxon>Candidatus Ozemobacterales</taxon>
        <taxon>Candidatus Ozemobacteraceae</taxon>
        <taxon>Candidatus Ozemobacter</taxon>
    </lineage>
</organism>
<protein>
    <submittedName>
        <fullName evidence="3">Transglutaminase-like enzyme</fullName>
    </submittedName>
</protein>
<feature type="domain" description="Transglutaminase-like" evidence="2">
    <location>
        <begin position="421"/>
        <end position="492"/>
    </location>
</feature>
<proteinExistence type="predicted"/>
<dbReference type="Pfam" id="PF11992">
    <property type="entry name" value="TgpA_N"/>
    <property type="match status" value="1"/>
</dbReference>
<dbReference type="PROSITE" id="PS51257">
    <property type="entry name" value="PROKAR_LIPOPROTEIN"/>
    <property type="match status" value="1"/>
</dbReference>
<dbReference type="EMBL" id="QOQW01000005">
    <property type="protein sequence ID" value="RCK80614.1"/>
    <property type="molecule type" value="Genomic_DNA"/>
</dbReference>
<sequence>MAPLWFRSTVLTGMAAVGCFLTTGFGLSLSLGCLGFGLVMAIWGKAPHPRIGWVAQAASLPWLGRAWLQWRAGTPGIVALTEFALGVLALQWLQMHRPAEARRGLILAGMIVLAVAAMSINFLFPLGLAPFVIGLLFTLWGLADRAGRPAAACPMWPALLRGGVIMVALWIGLFYLLPRPDILGLTSGGSKQRLRGFSETLNLGETGPLEDNPMVVMRVRPLEAPERLSRLVPYLQNTLLRGCSFHSYRRGSWSREGYYGRRFNLQEAGGEMILREQPDDPRPEVELEILLEAVDPPLLLVPQQALSLRSSLRHLWIQADGTMSLPARRGGVEVYVTRVKLGPPTLVDDVPRGIEFPPFFRPFLDPGDSSEVIADLASEVASSTTTVLATVLAVERFLQTNFTYSLEETLSGVRDPVSHFLLTERRGSCEHFASAMTLMLRHLGIPARPVNGYLMNEWNEFGGFFTVRQRDAHSWVEVFLPGRGWTAFDPTPPEDRPGAGGAKEVWRSLVAWREWFEGFWFNYVYRFDRDLQLAGFRRLYQAVSQGGKWLGFLVGALLAGSLLSVIRPRLGRPRAAARPGWLPDWYRDLCRMLPLSREPWETPREFHRRLLRAGLVAPEDRPLLDILEREVAAAVFGGDAEGAAARARPAVRDLPARCRRPSAGA</sequence>
<comment type="caution">
    <text evidence="3">The sequence shown here is derived from an EMBL/GenBank/DDBJ whole genome shotgun (WGS) entry which is preliminary data.</text>
</comment>
<dbReference type="InterPro" id="IPR038765">
    <property type="entry name" value="Papain-like_cys_pep_sf"/>
</dbReference>
<dbReference type="InterPro" id="IPR052901">
    <property type="entry name" value="Bact_TGase-like"/>
</dbReference>
<dbReference type="InterPro" id="IPR021878">
    <property type="entry name" value="TgpA_N"/>
</dbReference>
<dbReference type="PANTHER" id="PTHR42736:SF1">
    <property type="entry name" value="PROTEIN-GLUTAMINE GAMMA-GLUTAMYLTRANSFERASE"/>
    <property type="match status" value="1"/>
</dbReference>
<feature type="transmembrane region" description="Helical" evidence="1">
    <location>
        <begin position="128"/>
        <end position="146"/>
    </location>
</feature>
<feature type="transmembrane region" description="Helical" evidence="1">
    <location>
        <begin position="12"/>
        <end position="39"/>
    </location>
</feature>
<dbReference type="SMART" id="SM00460">
    <property type="entry name" value="TGc"/>
    <property type="match status" value="1"/>
</dbReference>
<name>A0A367ZR35_9BACT</name>
<dbReference type="PANTHER" id="PTHR42736">
    <property type="entry name" value="PROTEIN-GLUTAMINE GAMMA-GLUTAMYLTRANSFERASE"/>
    <property type="match status" value="1"/>
</dbReference>
<dbReference type="Proteomes" id="UP000252355">
    <property type="component" value="Unassembled WGS sequence"/>
</dbReference>
<feature type="transmembrane region" description="Helical" evidence="1">
    <location>
        <begin position="158"/>
        <end position="177"/>
    </location>
</feature>
<dbReference type="Gene3D" id="3.10.620.30">
    <property type="match status" value="1"/>
</dbReference>
<dbReference type="SUPFAM" id="SSF54001">
    <property type="entry name" value="Cysteine proteinases"/>
    <property type="match status" value="1"/>
</dbReference>